<dbReference type="EC" id="2.7.13.3" evidence="4"/>
<dbReference type="CDD" id="cd00075">
    <property type="entry name" value="HATPase"/>
    <property type="match status" value="1"/>
</dbReference>
<keyword evidence="11 13" id="KW-0472">Membrane</keyword>
<dbReference type="GO" id="GO:0005886">
    <property type="term" value="C:plasma membrane"/>
    <property type="evidence" value="ECO:0007669"/>
    <property type="project" value="UniProtKB-SubCell"/>
</dbReference>
<feature type="domain" description="HAMP" evidence="15">
    <location>
        <begin position="210"/>
        <end position="263"/>
    </location>
</feature>
<feature type="transmembrane region" description="Helical" evidence="13">
    <location>
        <begin position="187"/>
        <end position="209"/>
    </location>
</feature>
<gene>
    <name evidence="16" type="ORF">CCAS_08650</name>
</gene>
<dbReference type="InterPro" id="IPR036097">
    <property type="entry name" value="HisK_dim/P_sf"/>
</dbReference>
<dbReference type="GO" id="GO:0000155">
    <property type="term" value="F:phosphorelay sensor kinase activity"/>
    <property type="evidence" value="ECO:0007669"/>
    <property type="project" value="InterPro"/>
</dbReference>
<evidence type="ECO:0000256" key="9">
    <source>
        <dbReference type="ARBA" id="ARBA00022989"/>
    </source>
</evidence>
<dbReference type="InterPro" id="IPR005467">
    <property type="entry name" value="His_kinase_dom"/>
</dbReference>
<comment type="cofactor">
    <cofactor evidence="2">
        <name>a divalent metal cation</name>
        <dbReference type="ChEBI" id="CHEBI:60240"/>
    </cofactor>
</comment>
<dbReference type="InterPro" id="IPR050428">
    <property type="entry name" value="TCS_sensor_his_kinase"/>
</dbReference>
<protein>
    <recommendedName>
        <fullName evidence="4">histidine kinase</fullName>
        <ecNumber evidence="4">2.7.13.3</ecNumber>
    </recommendedName>
</protein>
<dbReference type="GO" id="GO:0005509">
    <property type="term" value="F:calcium ion binding"/>
    <property type="evidence" value="ECO:0007669"/>
    <property type="project" value="UniProtKB-ARBA"/>
</dbReference>
<dbReference type="SMART" id="SM00387">
    <property type="entry name" value="HATPase_c"/>
    <property type="match status" value="1"/>
</dbReference>
<dbReference type="InterPro" id="IPR003660">
    <property type="entry name" value="HAMP_dom"/>
</dbReference>
<keyword evidence="5" id="KW-0597">Phosphoprotein</keyword>
<feature type="compositionally biased region" description="Acidic residues" evidence="12">
    <location>
        <begin position="490"/>
        <end position="508"/>
    </location>
</feature>
<dbReference type="InterPro" id="IPR004358">
    <property type="entry name" value="Sig_transdc_His_kin-like_C"/>
</dbReference>
<dbReference type="SUPFAM" id="SSF47384">
    <property type="entry name" value="Homodimeric domain of signal transducing histidine kinase"/>
    <property type="match status" value="1"/>
</dbReference>
<dbReference type="PANTHER" id="PTHR45436">
    <property type="entry name" value="SENSOR HISTIDINE KINASE YKOH"/>
    <property type="match status" value="1"/>
</dbReference>
<dbReference type="SMART" id="SM00388">
    <property type="entry name" value="HisKA"/>
    <property type="match status" value="1"/>
</dbReference>
<feature type="compositionally biased region" description="Polar residues" evidence="12">
    <location>
        <begin position="1"/>
        <end position="17"/>
    </location>
</feature>
<feature type="region of interest" description="Disordered" evidence="12">
    <location>
        <begin position="1"/>
        <end position="20"/>
    </location>
</feature>
<evidence type="ECO:0000313" key="16">
    <source>
        <dbReference type="EMBL" id="CCE55238.1"/>
    </source>
</evidence>
<evidence type="ECO:0000256" key="3">
    <source>
        <dbReference type="ARBA" id="ARBA00004236"/>
    </source>
</evidence>
<dbReference type="AlphaFoldDB" id="G7HYH3"/>
<evidence type="ECO:0000256" key="7">
    <source>
        <dbReference type="ARBA" id="ARBA00022692"/>
    </source>
</evidence>
<keyword evidence="6 16" id="KW-0808">Transferase</keyword>
<reference evidence="16 17" key="1">
    <citation type="journal article" date="2012" name="J. Bacteriol.">
        <title>Genome Sequence of Corynebacterium casei UCMA 3821, Isolated from a Smear-Ripened Cheese.</title>
        <authorList>
            <person name="Monnet C."/>
            <person name="Loux V."/>
            <person name="Bento P."/>
            <person name="Gibrat J.F."/>
            <person name="Straub C."/>
            <person name="Bonnarme P."/>
            <person name="Landaud S."/>
            <person name="Irlinger F."/>
        </authorList>
    </citation>
    <scope>NUCLEOTIDE SEQUENCE [LARGE SCALE GENOMIC DNA]</scope>
    <source>
        <strain evidence="16 17">UCMA 3821</strain>
    </source>
</reference>
<dbReference type="Pfam" id="PF00672">
    <property type="entry name" value="HAMP"/>
    <property type="match status" value="1"/>
</dbReference>
<evidence type="ECO:0000256" key="2">
    <source>
        <dbReference type="ARBA" id="ARBA00001968"/>
    </source>
</evidence>
<evidence type="ECO:0000256" key="12">
    <source>
        <dbReference type="SAM" id="MobiDB-lite"/>
    </source>
</evidence>
<keyword evidence="9 13" id="KW-1133">Transmembrane helix</keyword>
<evidence type="ECO:0000256" key="5">
    <source>
        <dbReference type="ARBA" id="ARBA00022553"/>
    </source>
</evidence>
<dbReference type="Pfam" id="PF00512">
    <property type="entry name" value="HisKA"/>
    <property type="match status" value="1"/>
</dbReference>
<dbReference type="Proteomes" id="UP000004840">
    <property type="component" value="Unassembled WGS sequence"/>
</dbReference>
<evidence type="ECO:0000256" key="8">
    <source>
        <dbReference type="ARBA" id="ARBA00022777"/>
    </source>
</evidence>
<proteinExistence type="predicted"/>
<keyword evidence="7 13" id="KW-0812">Transmembrane</keyword>
<dbReference type="Gene3D" id="1.10.287.130">
    <property type="match status" value="1"/>
</dbReference>
<dbReference type="Pfam" id="PF02518">
    <property type="entry name" value="HATPase_c"/>
    <property type="match status" value="1"/>
</dbReference>
<sequence>MSNSATADNGGSVNGTAQAKDGRSFKDRVQGYFYPGMSGSPQAMPLRTWLVVLLVVVSGLGLISASVAVSAVMRDVLYNRVDDELMEAEDGWARTANIFGVDMTGRPPTEYSLIKIYADGTVRYLNPYESMPQVDELVIGAAPETVDSTKESNSTSEWRAMATERDGVITVVAKNLDSEQVLLRGLAVVQLMIAVVVLMLIAISGFWFIRRALRPLRVVEKTASEIAAGDLDKRVPQWPLHTEVGQLSSALNIMLAKLQASIEHAQGKEEQMRRFVGDASHELRTPLTSLRGYTELYRSGITDDVDLVLSKIDAESSRMSYLVEDLLALTRAEGSRLDIRTVDVLELSLSVASSARAAFTDRSINVANNTSGVPVVYGDPSRLHQIILNLITNGLRHGGEDAKVTIELEKDNGDVLVKVIDTGRGMDPEVSSHIFERFYREDTSRTRDTGGSGLGLAIVKSLVEQHGGSIDVESELGVGSTFTVRLPAADEPESMEAFEDEAGEEEPQADATPVKANRKNRAFRNGKKDNGKKGNGKKNSTKPDNADKDNGYAEEDEH</sequence>
<evidence type="ECO:0000259" key="14">
    <source>
        <dbReference type="PROSITE" id="PS50109"/>
    </source>
</evidence>
<accession>G7HYH3</accession>
<feature type="domain" description="Histidine kinase" evidence="14">
    <location>
        <begin position="278"/>
        <end position="490"/>
    </location>
</feature>
<evidence type="ECO:0000313" key="17">
    <source>
        <dbReference type="Proteomes" id="UP000004840"/>
    </source>
</evidence>
<evidence type="ECO:0000256" key="13">
    <source>
        <dbReference type="SAM" id="Phobius"/>
    </source>
</evidence>
<feature type="transmembrane region" description="Helical" evidence="13">
    <location>
        <begin position="49"/>
        <end position="73"/>
    </location>
</feature>
<comment type="catalytic activity">
    <reaction evidence="1">
        <text>ATP + protein L-histidine = ADP + protein N-phospho-L-histidine.</text>
        <dbReference type="EC" id="2.7.13.3"/>
    </reaction>
</comment>
<dbReference type="EMBL" id="CAFW01000078">
    <property type="protein sequence ID" value="CCE55238.1"/>
    <property type="molecule type" value="Genomic_DNA"/>
</dbReference>
<evidence type="ECO:0000256" key="4">
    <source>
        <dbReference type="ARBA" id="ARBA00012438"/>
    </source>
</evidence>
<dbReference type="SMART" id="SM00304">
    <property type="entry name" value="HAMP"/>
    <property type="match status" value="1"/>
</dbReference>
<feature type="region of interest" description="Disordered" evidence="12">
    <location>
        <begin position="485"/>
        <end position="558"/>
    </location>
</feature>
<dbReference type="CDD" id="cd00082">
    <property type="entry name" value="HisKA"/>
    <property type="match status" value="1"/>
</dbReference>
<name>G7HYH3_9CORY</name>
<dbReference type="SUPFAM" id="SSF158472">
    <property type="entry name" value="HAMP domain-like"/>
    <property type="match status" value="1"/>
</dbReference>
<dbReference type="PRINTS" id="PR00344">
    <property type="entry name" value="BCTRLSENSOR"/>
</dbReference>
<evidence type="ECO:0000259" key="15">
    <source>
        <dbReference type="PROSITE" id="PS50885"/>
    </source>
</evidence>
<organism evidence="16 17">
    <name type="scientific">Corynebacterium casei UCMA 3821</name>
    <dbReference type="NCBI Taxonomy" id="1110505"/>
    <lineage>
        <taxon>Bacteria</taxon>
        <taxon>Bacillati</taxon>
        <taxon>Actinomycetota</taxon>
        <taxon>Actinomycetes</taxon>
        <taxon>Mycobacteriales</taxon>
        <taxon>Corynebacteriaceae</taxon>
        <taxon>Corynebacterium</taxon>
    </lineage>
</organism>
<evidence type="ECO:0000256" key="1">
    <source>
        <dbReference type="ARBA" id="ARBA00000085"/>
    </source>
</evidence>
<evidence type="ECO:0000256" key="6">
    <source>
        <dbReference type="ARBA" id="ARBA00022679"/>
    </source>
</evidence>
<dbReference type="Gene3D" id="6.10.340.10">
    <property type="match status" value="1"/>
</dbReference>
<dbReference type="InterPro" id="IPR003661">
    <property type="entry name" value="HisK_dim/P_dom"/>
</dbReference>
<keyword evidence="8 16" id="KW-0418">Kinase</keyword>
<dbReference type="PROSITE" id="PS50885">
    <property type="entry name" value="HAMP"/>
    <property type="match status" value="1"/>
</dbReference>
<dbReference type="Gene3D" id="3.30.565.10">
    <property type="entry name" value="Histidine kinase-like ATPase, C-terminal domain"/>
    <property type="match status" value="1"/>
</dbReference>
<evidence type="ECO:0000256" key="10">
    <source>
        <dbReference type="ARBA" id="ARBA00023012"/>
    </source>
</evidence>
<dbReference type="InterPro" id="IPR036890">
    <property type="entry name" value="HATPase_C_sf"/>
</dbReference>
<evidence type="ECO:0000256" key="11">
    <source>
        <dbReference type="ARBA" id="ARBA00023136"/>
    </source>
</evidence>
<dbReference type="FunFam" id="3.30.565.10:FF:000006">
    <property type="entry name" value="Sensor histidine kinase WalK"/>
    <property type="match status" value="1"/>
</dbReference>
<dbReference type="CDD" id="cd06225">
    <property type="entry name" value="HAMP"/>
    <property type="match status" value="1"/>
</dbReference>
<dbReference type="FunFam" id="1.10.287.130:FF:000001">
    <property type="entry name" value="Two-component sensor histidine kinase"/>
    <property type="match status" value="1"/>
</dbReference>
<dbReference type="InterPro" id="IPR003594">
    <property type="entry name" value="HATPase_dom"/>
</dbReference>
<comment type="subcellular location">
    <subcellularLocation>
        <location evidence="3">Cell membrane</location>
    </subcellularLocation>
</comment>
<dbReference type="SUPFAM" id="SSF55874">
    <property type="entry name" value="ATPase domain of HSP90 chaperone/DNA topoisomerase II/histidine kinase"/>
    <property type="match status" value="1"/>
</dbReference>
<feature type="compositionally biased region" description="Basic residues" evidence="12">
    <location>
        <begin position="516"/>
        <end position="525"/>
    </location>
</feature>
<dbReference type="PROSITE" id="PS50109">
    <property type="entry name" value="HIS_KIN"/>
    <property type="match status" value="1"/>
</dbReference>
<keyword evidence="10" id="KW-0902">Two-component regulatory system</keyword>
<dbReference type="PANTHER" id="PTHR45436:SF5">
    <property type="entry name" value="SENSOR HISTIDINE KINASE TRCS"/>
    <property type="match status" value="1"/>
</dbReference>